<dbReference type="PhylomeDB" id="B8LV78"/>
<reference evidence="3" key="1">
    <citation type="journal article" date="2015" name="Genome Announc.">
        <title>Genome sequence of the AIDS-associated pathogen Penicillium marneffei (ATCC18224) and its near taxonomic relative Talaromyces stipitatus (ATCC10500).</title>
        <authorList>
            <person name="Nierman W.C."/>
            <person name="Fedorova-Abrams N.D."/>
            <person name="Andrianopoulos A."/>
        </authorList>
    </citation>
    <scope>NUCLEOTIDE SEQUENCE [LARGE SCALE GENOMIC DNA]</scope>
    <source>
        <strain evidence="3">ATCC 10500 / CBS 375.48 / QM 6759 / NRRL 1006</strain>
    </source>
</reference>
<proteinExistence type="predicted"/>
<dbReference type="eggNOG" id="KOG0017">
    <property type="taxonomic scope" value="Eukaryota"/>
</dbReference>
<sequence length="263" mass="30641">MLGGNGFHRLVQQKKSNIFFTSLHEIDKIIDGKSKTEKELELEEIREKLPFLYLKDFANVFSKRDYHPLYKMSLEELEAVREYILDNLSKGFIKPSNAPFASPIIMAEKPGGSLRFCVNYHKLNQLTKKDRYPLPLIDEVFERLNRACIFTKLDIRYGTYKYKVMPFGLINGPATFQRLVNDLFMDCLDQFLIAFIDDLLIYSENELEHEIHVKRVLERLRNAGLQAALHKCEFHVTHTKFLGFILTSEGIEVDQEKVCAITQ</sequence>
<dbReference type="PROSITE" id="PS50878">
    <property type="entry name" value="RT_POL"/>
    <property type="match status" value="1"/>
</dbReference>
<dbReference type="RefSeq" id="XP_002340515.1">
    <property type="nucleotide sequence ID" value="XM_002340474.1"/>
</dbReference>
<organism evidence="2 3">
    <name type="scientific">Talaromyces stipitatus (strain ATCC 10500 / CBS 375.48 / QM 6759 / NRRL 1006)</name>
    <name type="common">Penicillium stipitatum</name>
    <dbReference type="NCBI Taxonomy" id="441959"/>
    <lineage>
        <taxon>Eukaryota</taxon>
        <taxon>Fungi</taxon>
        <taxon>Dikarya</taxon>
        <taxon>Ascomycota</taxon>
        <taxon>Pezizomycotina</taxon>
        <taxon>Eurotiomycetes</taxon>
        <taxon>Eurotiomycetidae</taxon>
        <taxon>Eurotiales</taxon>
        <taxon>Trichocomaceae</taxon>
        <taxon>Talaromyces</taxon>
        <taxon>Talaromyces sect. Talaromyces</taxon>
    </lineage>
</organism>
<dbReference type="InterPro" id="IPR043502">
    <property type="entry name" value="DNA/RNA_pol_sf"/>
</dbReference>
<dbReference type="InterPro" id="IPR000477">
    <property type="entry name" value="RT_dom"/>
</dbReference>
<dbReference type="VEuPathDB" id="FungiDB:TSTA_065810"/>
<dbReference type="OMA" id="MAWEREG"/>
<dbReference type="FunFam" id="3.30.70.270:FF:000003">
    <property type="entry name" value="Transposon Ty3-G Gag-Pol polyprotein"/>
    <property type="match status" value="1"/>
</dbReference>
<dbReference type="STRING" id="441959.B8LV78"/>
<dbReference type="OrthoDB" id="4502494at2759"/>
<dbReference type="GeneID" id="8106190"/>
<evidence type="ECO:0000313" key="3">
    <source>
        <dbReference type="Proteomes" id="UP000001745"/>
    </source>
</evidence>
<evidence type="ECO:0000259" key="1">
    <source>
        <dbReference type="PROSITE" id="PS50878"/>
    </source>
</evidence>
<dbReference type="Gene3D" id="3.30.70.270">
    <property type="match status" value="1"/>
</dbReference>
<feature type="domain" description="Reverse transcriptase" evidence="1">
    <location>
        <begin position="1"/>
        <end position="246"/>
    </location>
</feature>
<dbReference type="PANTHER" id="PTHR24559:SF444">
    <property type="entry name" value="REVERSE TRANSCRIPTASE DOMAIN-CONTAINING PROTEIN"/>
    <property type="match status" value="1"/>
</dbReference>
<dbReference type="EMBL" id="EQ962652">
    <property type="protein sequence ID" value="EED23128.1"/>
    <property type="molecule type" value="Genomic_DNA"/>
</dbReference>
<gene>
    <name evidence="2" type="ORF">TSTA_065810</name>
</gene>
<dbReference type="InParanoid" id="B8LV78"/>
<dbReference type="CDD" id="cd01647">
    <property type="entry name" value="RT_LTR"/>
    <property type="match status" value="1"/>
</dbReference>
<dbReference type="AlphaFoldDB" id="B8LV78"/>
<dbReference type="HOGENOM" id="CLU_000384_42_2_1"/>
<keyword evidence="3" id="KW-1185">Reference proteome</keyword>
<dbReference type="Proteomes" id="UP000001745">
    <property type="component" value="Unassembled WGS sequence"/>
</dbReference>
<dbReference type="InterPro" id="IPR043128">
    <property type="entry name" value="Rev_trsase/Diguanyl_cyclase"/>
</dbReference>
<dbReference type="Pfam" id="PF00078">
    <property type="entry name" value="RVT_1"/>
    <property type="match status" value="1"/>
</dbReference>
<accession>B8LV78</accession>
<evidence type="ECO:0000313" key="2">
    <source>
        <dbReference type="EMBL" id="EED23128.1"/>
    </source>
</evidence>
<dbReference type="SUPFAM" id="SSF56672">
    <property type="entry name" value="DNA/RNA polymerases"/>
    <property type="match status" value="1"/>
</dbReference>
<name>B8LV78_TALSN</name>
<dbReference type="InterPro" id="IPR053134">
    <property type="entry name" value="RNA-dir_DNA_polymerase"/>
</dbReference>
<dbReference type="PANTHER" id="PTHR24559">
    <property type="entry name" value="TRANSPOSON TY3-I GAG-POL POLYPROTEIN"/>
    <property type="match status" value="1"/>
</dbReference>
<protein>
    <submittedName>
        <fullName evidence="2">Retrovirus polyprotein, putative</fullName>
    </submittedName>
</protein>